<dbReference type="SUPFAM" id="SSF46785">
    <property type="entry name" value="Winged helix' DNA-binding domain"/>
    <property type="match status" value="1"/>
</dbReference>
<gene>
    <name evidence="5" type="ORF">DU478_02625</name>
</gene>
<keyword evidence="1" id="KW-0805">Transcription regulation</keyword>
<accession>A0A369TQK4</accession>
<dbReference type="InterPro" id="IPR000524">
    <property type="entry name" value="Tscrpt_reg_HTH_GntR"/>
</dbReference>
<dbReference type="Gene3D" id="1.20.120.530">
    <property type="entry name" value="GntR ligand-binding domain-like"/>
    <property type="match status" value="1"/>
</dbReference>
<evidence type="ECO:0000259" key="4">
    <source>
        <dbReference type="PROSITE" id="PS50949"/>
    </source>
</evidence>
<dbReference type="Gene3D" id="1.10.10.10">
    <property type="entry name" value="Winged helix-like DNA-binding domain superfamily/Winged helix DNA-binding domain"/>
    <property type="match status" value="1"/>
</dbReference>
<keyword evidence="6" id="KW-1185">Reference proteome</keyword>
<dbReference type="SMART" id="SM00895">
    <property type="entry name" value="FCD"/>
    <property type="match status" value="1"/>
</dbReference>
<organism evidence="5 6">
    <name type="scientific">Thalassococcus profundi</name>
    <dbReference type="NCBI Taxonomy" id="2282382"/>
    <lineage>
        <taxon>Bacteria</taxon>
        <taxon>Pseudomonadati</taxon>
        <taxon>Pseudomonadota</taxon>
        <taxon>Alphaproteobacteria</taxon>
        <taxon>Rhodobacterales</taxon>
        <taxon>Roseobacteraceae</taxon>
        <taxon>Thalassococcus</taxon>
    </lineage>
</organism>
<dbReference type="GO" id="GO:0003677">
    <property type="term" value="F:DNA binding"/>
    <property type="evidence" value="ECO:0007669"/>
    <property type="project" value="UniProtKB-KW"/>
</dbReference>
<evidence type="ECO:0000256" key="2">
    <source>
        <dbReference type="ARBA" id="ARBA00023125"/>
    </source>
</evidence>
<dbReference type="InterPro" id="IPR036388">
    <property type="entry name" value="WH-like_DNA-bd_sf"/>
</dbReference>
<dbReference type="Pfam" id="PF07729">
    <property type="entry name" value="FCD"/>
    <property type="match status" value="1"/>
</dbReference>
<evidence type="ECO:0000313" key="6">
    <source>
        <dbReference type="Proteomes" id="UP000253977"/>
    </source>
</evidence>
<evidence type="ECO:0000256" key="1">
    <source>
        <dbReference type="ARBA" id="ARBA00023015"/>
    </source>
</evidence>
<reference evidence="5 6" key="1">
    <citation type="submission" date="2018-07" db="EMBL/GenBank/DDBJ databases">
        <title>Thalassococcus profundi sp. nov., a marine bacterium isolated from deep seawater of Okinawa Trough.</title>
        <authorList>
            <person name="Yu M."/>
        </authorList>
    </citation>
    <scope>NUCLEOTIDE SEQUENCE [LARGE SCALE GENOMIC DNA]</scope>
    <source>
        <strain evidence="5 6">WRAS1</strain>
    </source>
</reference>
<dbReference type="PANTHER" id="PTHR43537:SF5">
    <property type="entry name" value="UXU OPERON TRANSCRIPTIONAL REGULATOR"/>
    <property type="match status" value="1"/>
</dbReference>
<dbReference type="GO" id="GO:0003700">
    <property type="term" value="F:DNA-binding transcription factor activity"/>
    <property type="evidence" value="ECO:0007669"/>
    <property type="project" value="InterPro"/>
</dbReference>
<dbReference type="EMBL" id="QPMK01000002">
    <property type="protein sequence ID" value="RDD67569.1"/>
    <property type="molecule type" value="Genomic_DNA"/>
</dbReference>
<dbReference type="InterPro" id="IPR036390">
    <property type="entry name" value="WH_DNA-bd_sf"/>
</dbReference>
<dbReference type="PANTHER" id="PTHR43537">
    <property type="entry name" value="TRANSCRIPTIONAL REGULATOR, GNTR FAMILY"/>
    <property type="match status" value="1"/>
</dbReference>
<dbReference type="PROSITE" id="PS50949">
    <property type="entry name" value="HTH_GNTR"/>
    <property type="match status" value="1"/>
</dbReference>
<keyword evidence="2" id="KW-0238">DNA-binding</keyword>
<name>A0A369TQK4_9RHOB</name>
<evidence type="ECO:0000256" key="3">
    <source>
        <dbReference type="ARBA" id="ARBA00023163"/>
    </source>
</evidence>
<feature type="domain" description="HTH gntR-type" evidence="4">
    <location>
        <begin position="52"/>
        <end position="119"/>
    </location>
</feature>
<keyword evidence="3" id="KW-0804">Transcription</keyword>
<dbReference type="PRINTS" id="PR00035">
    <property type="entry name" value="HTHGNTR"/>
</dbReference>
<dbReference type="Pfam" id="PF00392">
    <property type="entry name" value="GntR"/>
    <property type="match status" value="1"/>
</dbReference>
<dbReference type="SMART" id="SM00345">
    <property type="entry name" value="HTH_GNTR"/>
    <property type="match status" value="1"/>
</dbReference>
<sequence>MEGTAHPVIPAPSVTFRPFHIQQNIVDNLQSDRLPAPMGVKQYMRQGIERQRPLTLEVRDELERMILDGEVAAGERLNELTLAEQMGVSRGPVREAARSLEHEGLVRTVANQGVFVRELSLESALELYDLRAMIAGYLCGRVAEKADPVVNKALRQAVRDMDAAIAAADEPRYFEINLAFHDRIAIAAGTDRAQRLYTSLGKEVRLLRRRVLCGDESLRTSNHEHDGIVAAIEAGDADAARAAGMQHHLNSKSRLKITM</sequence>
<evidence type="ECO:0000313" key="5">
    <source>
        <dbReference type="EMBL" id="RDD67569.1"/>
    </source>
</evidence>
<dbReference type="Proteomes" id="UP000253977">
    <property type="component" value="Unassembled WGS sequence"/>
</dbReference>
<dbReference type="InterPro" id="IPR011711">
    <property type="entry name" value="GntR_C"/>
</dbReference>
<dbReference type="CDD" id="cd07377">
    <property type="entry name" value="WHTH_GntR"/>
    <property type="match status" value="1"/>
</dbReference>
<protein>
    <submittedName>
        <fullName evidence="5">FCD domain-containing protein</fullName>
    </submittedName>
</protein>
<proteinExistence type="predicted"/>
<dbReference type="AlphaFoldDB" id="A0A369TQK4"/>
<dbReference type="SUPFAM" id="SSF48008">
    <property type="entry name" value="GntR ligand-binding domain-like"/>
    <property type="match status" value="1"/>
</dbReference>
<comment type="caution">
    <text evidence="5">The sequence shown here is derived from an EMBL/GenBank/DDBJ whole genome shotgun (WGS) entry which is preliminary data.</text>
</comment>
<dbReference type="InterPro" id="IPR008920">
    <property type="entry name" value="TF_FadR/GntR_C"/>
</dbReference>